<evidence type="ECO:0000256" key="2">
    <source>
        <dbReference type="ARBA" id="ARBA00022801"/>
    </source>
</evidence>
<gene>
    <name evidence="5" type="ORF">PV07_08382</name>
</gene>
<dbReference type="OrthoDB" id="408631at2759"/>
<comment type="similarity">
    <text evidence="1">Belongs to the type-B carboxylesterase/lipase family.</text>
</comment>
<dbReference type="HOGENOM" id="CLU_006586_16_4_1"/>
<name>A0A0D2CYT7_9EURO</name>
<protein>
    <recommendedName>
        <fullName evidence="4">Carboxylesterase type B domain-containing protein</fullName>
    </recommendedName>
</protein>
<evidence type="ECO:0000256" key="1">
    <source>
        <dbReference type="ARBA" id="ARBA00005964"/>
    </source>
</evidence>
<dbReference type="InterPro" id="IPR019819">
    <property type="entry name" value="Carboxylesterase_B_CS"/>
</dbReference>
<evidence type="ECO:0000256" key="3">
    <source>
        <dbReference type="SAM" id="MobiDB-lite"/>
    </source>
</evidence>
<dbReference type="PANTHER" id="PTHR43918:SF4">
    <property type="entry name" value="CARBOXYLIC ESTER HYDROLASE"/>
    <property type="match status" value="1"/>
</dbReference>
<dbReference type="Gene3D" id="3.40.50.1820">
    <property type="entry name" value="alpha/beta hydrolase"/>
    <property type="match status" value="1"/>
</dbReference>
<dbReference type="AlphaFoldDB" id="A0A0D2CYT7"/>
<dbReference type="PANTHER" id="PTHR43918">
    <property type="entry name" value="ACETYLCHOLINESTERASE"/>
    <property type="match status" value="1"/>
</dbReference>
<keyword evidence="6" id="KW-1185">Reference proteome</keyword>
<dbReference type="ESTHER" id="9euro-a0a0d2cyt7">
    <property type="family name" value="Fungal_carboxylesterase_lipase"/>
</dbReference>
<dbReference type="GeneID" id="27347576"/>
<dbReference type="STRING" id="569365.A0A0D2CYT7"/>
<accession>A0A0D2CYT7</accession>
<dbReference type="InterPro" id="IPR002018">
    <property type="entry name" value="CarbesteraseB"/>
</dbReference>
<dbReference type="GO" id="GO:0052689">
    <property type="term" value="F:carboxylic ester hydrolase activity"/>
    <property type="evidence" value="ECO:0007669"/>
    <property type="project" value="TreeGrafter"/>
</dbReference>
<dbReference type="InterPro" id="IPR050654">
    <property type="entry name" value="AChE-related_enzymes"/>
</dbReference>
<dbReference type="Proteomes" id="UP000054466">
    <property type="component" value="Unassembled WGS sequence"/>
</dbReference>
<dbReference type="VEuPathDB" id="FungiDB:PV07_08382"/>
<dbReference type="EMBL" id="KN847043">
    <property type="protein sequence ID" value="KIW28744.1"/>
    <property type="molecule type" value="Genomic_DNA"/>
</dbReference>
<dbReference type="RefSeq" id="XP_016248960.1">
    <property type="nucleotide sequence ID" value="XM_016395541.1"/>
</dbReference>
<organism evidence="5 6">
    <name type="scientific">Cladophialophora immunda</name>
    <dbReference type="NCBI Taxonomy" id="569365"/>
    <lineage>
        <taxon>Eukaryota</taxon>
        <taxon>Fungi</taxon>
        <taxon>Dikarya</taxon>
        <taxon>Ascomycota</taxon>
        <taxon>Pezizomycotina</taxon>
        <taxon>Eurotiomycetes</taxon>
        <taxon>Chaetothyriomycetidae</taxon>
        <taxon>Chaetothyriales</taxon>
        <taxon>Herpotrichiellaceae</taxon>
        <taxon>Cladophialophora</taxon>
    </lineage>
</organism>
<feature type="domain" description="Carboxylesterase type B" evidence="4">
    <location>
        <begin position="13"/>
        <end position="524"/>
    </location>
</feature>
<dbReference type="Pfam" id="PF00135">
    <property type="entry name" value="COesterase"/>
    <property type="match status" value="1"/>
</dbReference>
<sequence length="545" mass="59608">MFKARTSSRRLMGPVQGFVDDGMQKFLGMPYAAPPVGSLRWQPPTEPEPWDRPLEARRFGSVCAQSTTCFPGFGSNGGSEDCLYLNVFRPVKDYHTHKGKHPVMVWIHGGGFASGASNDYNPASLVKDGDVVFVSFNYRVGCFGFFSHPAINREGHLAGNYGIMDQQLAMVWVRRNISQFGGDVTNITCMGQSAGGASLLAHMTMPSSRGLFHKAIIESGGSPPAMTFPTIEKLETIGIALASAAGCTEQGQTSEKLRLIPTADLMAADEIEEGVFGISRFPFGLMEDGSLVPRNLRGRFSRGDFHHIPVLIGVNADEFTWFQAMIELRSGRIVPANNYFETVATTIDLLNKLHLNGIVIPESAIPDIVSLYPIPAAVNSNPSRALAAVVGDAGLISTAGRRTVRLLAAYCPEVYTYEFDVPDTPCPWPEVSFPYGSAHTLELPYIFLGFSGGAGEAKSLSGCQLALSKLMVYYWTSFARRGTPNGDASPQVQHTAPTAQDNKPPKWEIYTPHDDNVMLFQAAKPSRMIKGWGRRHNSDFWDTFY</sequence>
<evidence type="ECO:0000313" key="6">
    <source>
        <dbReference type="Proteomes" id="UP000054466"/>
    </source>
</evidence>
<reference evidence="5 6" key="1">
    <citation type="submission" date="2015-01" db="EMBL/GenBank/DDBJ databases">
        <title>The Genome Sequence of Cladophialophora immunda CBS83496.</title>
        <authorList>
            <consortium name="The Broad Institute Genomics Platform"/>
            <person name="Cuomo C."/>
            <person name="de Hoog S."/>
            <person name="Gorbushina A."/>
            <person name="Stielow B."/>
            <person name="Teixiera M."/>
            <person name="Abouelleil A."/>
            <person name="Chapman S.B."/>
            <person name="Priest M."/>
            <person name="Young S.K."/>
            <person name="Wortman J."/>
            <person name="Nusbaum C."/>
            <person name="Birren B."/>
        </authorList>
    </citation>
    <scope>NUCLEOTIDE SEQUENCE [LARGE SCALE GENOMIC DNA]</scope>
    <source>
        <strain evidence="5 6">CBS 83496</strain>
    </source>
</reference>
<dbReference type="InterPro" id="IPR029058">
    <property type="entry name" value="AB_hydrolase_fold"/>
</dbReference>
<evidence type="ECO:0000313" key="5">
    <source>
        <dbReference type="EMBL" id="KIW28744.1"/>
    </source>
</evidence>
<keyword evidence="2" id="KW-0378">Hydrolase</keyword>
<dbReference type="SUPFAM" id="SSF53474">
    <property type="entry name" value="alpha/beta-Hydrolases"/>
    <property type="match status" value="1"/>
</dbReference>
<proteinExistence type="inferred from homology"/>
<dbReference type="PROSITE" id="PS00941">
    <property type="entry name" value="CARBOXYLESTERASE_B_2"/>
    <property type="match status" value="1"/>
</dbReference>
<feature type="region of interest" description="Disordered" evidence="3">
    <location>
        <begin position="484"/>
        <end position="506"/>
    </location>
</feature>
<evidence type="ECO:0000259" key="4">
    <source>
        <dbReference type="Pfam" id="PF00135"/>
    </source>
</evidence>
<feature type="compositionally biased region" description="Polar residues" evidence="3">
    <location>
        <begin position="486"/>
        <end position="501"/>
    </location>
</feature>